<dbReference type="PANTHER" id="PTHR12639">
    <property type="entry name" value="VITAMIN K-DEPENDENT GAMMA-CARBOXYLASE"/>
    <property type="match status" value="1"/>
</dbReference>
<feature type="domain" description="HTTM-like" evidence="8">
    <location>
        <begin position="21"/>
        <end position="278"/>
    </location>
</feature>
<sequence>MEDRQHHEPPAPRPPLWARLFGPVDIASLVCFRVAFGVLMMVEVLRYIPRIERYYIDPPIHFTYYGFEWVQPWPGDWMYVHFGVIGLAALCVTIGLCYRFAAAVFFLGFSYMFLLEQARYLNHIYLLCLIAFIMIFVPAHRAFSVDAWLRPKLRSDTVPAWALRLVQLQIGIPYFFGGLAKINHDWLRGEPMRMWLAERADRPLIGPLMTKEWVVYFFSYGGLLFDLLIVPAMLWRRTRPYAFVAALVFHFINGNIFTIGIFPWVMAAATLMYFPPDWPRRFRDFLGRLLRLPAAEPRPTPPPLPLPTRATGAQKCLLAFLGVYTAWQLLFPLRHWLYPGDVAWTEEGHKFSWRMKLRDKAGTVSFHATDPSTGESWRIDLRGKVKKWQLSEMTGRPEMILQLAHHLGEQLRAEGVPDVEIRVLAPVSLNGREPQFLIDPDVDLMKVERSLLPASWIRPEAPLEPAAQARLSEM</sequence>
<keyword evidence="6" id="KW-0456">Lyase</keyword>
<evidence type="ECO:0000259" key="8">
    <source>
        <dbReference type="SMART" id="SM00752"/>
    </source>
</evidence>
<keyword evidence="10" id="KW-1185">Reference proteome</keyword>
<dbReference type="EMBL" id="FOMX01000026">
    <property type="protein sequence ID" value="SFF03788.1"/>
    <property type="molecule type" value="Genomic_DNA"/>
</dbReference>
<reference evidence="10" key="1">
    <citation type="submission" date="2016-10" db="EMBL/GenBank/DDBJ databases">
        <authorList>
            <person name="Varghese N."/>
            <person name="Submissions S."/>
        </authorList>
    </citation>
    <scope>NUCLEOTIDE SEQUENCE [LARGE SCALE GENOMIC DNA]</scope>
    <source>
        <strain evidence="10">ATCC 25963</strain>
    </source>
</reference>
<dbReference type="OrthoDB" id="341137at2"/>
<evidence type="ECO:0000256" key="1">
    <source>
        <dbReference type="ARBA" id="ARBA00004127"/>
    </source>
</evidence>
<dbReference type="PANTHER" id="PTHR12639:SF7">
    <property type="entry name" value="HTTM DOMAIN-CONTAINING PROTEIN"/>
    <property type="match status" value="1"/>
</dbReference>
<feature type="transmembrane region" description="Helical" evidence="7">
    <location>
        <begin position="241"/>
        <end position="274"/>
    </location>
</feature>
<protein>
    <submittedName>
        <fullName evidence="9">Vitamin K-dependent gamma-carboxylase</fullName>
    </submittedName>
</protein>
<keyword evidence="5" id="KW-1015">Disulfide bond</keyword>
<dbReference type="InterPro" id="IPR053934">
    <property type="entry name" value="HTTM_dom"/>
</dbReference>
<dbReference type="InterPro" id="IPR007782">
    <property type="entry name" value="VKG_COase"/>
</dbReference>
<evidence type="ECO:0000256" key="2">
    <source>
        <dbReference type="ARBA" id="ARBA00022692"/>
    </source>
</evidence>
<evidence type="ECO:0000256" key="3">
    <source>
        <dbReference type="ARBA" id="ARBA00022989"/>
    </source>
</evidence>
<evidence type="ECO:0000256" key="4">
    <source>
        <dbReference type="ARBA" id="ARBA00023136"/>
    </source>
</evidence>
<dbReference type="AlphaFoldDB" id="A0A1I2FGA6"/>
<dbReference type="STRING" id="54.SAMN02745121_06611"/>
<evidence type="ECO:0000256" key="7">
    <source>
        <dbReference type="SAM" id="Phobius"/>
    </source>
</evidence>
<dbReference type="GO" id="GO:0008488">
    <property type="term" value="F:gamma-glutamyl carboxylase activity"/>
    <property type="evidence" value="ECO:0007669"/>
    <property type="project" value="InterPro"/>
</dbReference>
<dbReference type="GO" id="GO:0019842">
    <property type="term" value="F:vitamin binding"/>
    <property type="evidence" value="ECO:0007669"/>
    <property type="project" value="TreeGrafter"/>
</dbReference>
<dbReference type="InterPro" id="IPR053935">
    <property type="entry name" value="VKGC_lumenal_dom"/>
</dbReference>
<evidence type="ECO:0000256" key="5">
    <source>
        <dbReference type="ARBA" id="ARBA00023157"/>
    </source>
</evidence>
<feature type="transmembrane region" description="Helical" evidence="7">
    <location>
        <begin position="213"/>
        <end position="234"/>
    </location>
</feature>
<comment type="subcellular location">
    <subcellularLocation>
        <location evidence="1">Endomembrane system</location>
        <topology evidence="1">Multi-pass membrane protein</topology>
    </subcellularLocation>
</comment>
<dbReference type="Proteomes" id="UP000199400">
    <property type="component" value="Unassembled WGS sequence"/>
</dbReference>
<dbReference type="Pfam" id="PF05090">
    <property type="entry name" value="HTTM"/>
    <property type="match status" value="1"/>
</dbReference>
<organism evidence="9 10">
    <name type="scientific">Nannocystis exedens</name>
    <dbReference type="NCBI Taxonomy" id="54"/>
    <lineage>
        <taxon>Bacteria</taxon>
        <taxon>Pseudomonadati</taxon>
        <taxon>Myxococcota</taxon>
        <taxon>Polyangia</taxon>
        <taxon>Nannocystales</taxon>
        <taxon>Nannocystaceae</taxon>
        <taxon>Nannocystis</taxon>
    </lineage>
</organism>
<keyword evidence="3 7" id="KW-1133">Transmembrane helix</keyword>
<dbReference type="GO" id="GO:0012505">
    <property type="term" value="C:endomembrane system"/>
    <property type="evidence" value="ECO:0007669"/>
    <property type="project" value="UniProtKB-SubCell"/>
</dbReference>
<feature type="transmembrane region" description="Helical" evidence="7">
    <location>
        <begin position="120"/>
        <end position="140"/>
    </location>
</feature>
<keyword evidence="4 7" id="KW-0472">Membrane</keyword>
<evidence type="ECO:0000313" key="10">
    <source>
        <dbReference type="Proteomes" id="UP000199400"/>
    </source>
</evidence>
<feature type="transmembrane region" description="Helical" evidence="7">
    <location>
        <begin position="87"/>
        <end position="114"/>
    </location>
</feature>
<dbReference type="RefSeq" id="WP_096328599.1">
    <property type="nucleotide sequence ID" value="NZ_FOMX01000026.1"/>
</dbReference>
<dbReference type="SMART" id="SM00752">
    <property type="entry name" value="HTTM"/>
    <property type="match status" value="1"/>
</dbReference>
<dbReference type="Pfam" id="PF22777">
    <property type="entry name" value="VKGC_lumenal_dom"/>
    <property type="match status" value="1"/>
</dbReference>
<keyword evidence="2 7" id="KW-0812">Transmembrane</keyword>
<name>A0A1I2FGA6_9BACT</name>
<proteinExistence type="predicted"/>
<evidence type="ECO:0000313" key="9">
    <source>
        <dbReference type="EMBL" id="SFF03788.1"/>
    </source>
</evidence>
<accession>A0A1I2FGA6</accession>
<feature type="transmembrane region" description="Helical" evidence="7">
    <location>
        <begin position="20"/>
        <end position="45"/>
    </location>
</feature>
<evidence type="ECO:0000256" key="6">
    <source>
        <dbReference type="ARBA" id="ARBA00023239"/>
    </source>
</evidence>
<dbReference type="InterPro" id="IPR011020">
    <property type="entry name" value="HTTM-like"/>
</dbReference>
<gene>
    <name evidence="9" type="ORF">SAMN02745121_06611</name>
</gene>